<name>A0A1H9L7W2_9GAMM</name>
<dbReference type="InterPro" id="IPR035906">
    <property type="entry name" value="MetI-like_sf"/>
</dbReference>
<evidence type="ECO:0000259" key="8">
    <source>
        <dbReference type="PROSITE" id="PS50928"/>
    </source>
</evidence>
<evidence type="ECO:0000256" key="2">
    <source>
        <dbReference type="ARBA" id="ARBA00022448"/>
    </source>
</evidence>
<evidence type="ECO:0000313" key="9">
    <source>
        <dbReference type="EMBL" id="SER07398.1"/>
    </source>
</evidence>
<accession>A0A1H9L7W2</accession>
<dbReference type="GO" id="GO:0005886">
    <property type="term" value="C:plasma membrane"/>
    <property type="evidence" value="ECO:0007669"/>
    <property type="project" value="UniProtKB-SubCell"/>
</dbReference>
<comment type="subcellular location">
    <subcellularLocation>
        <location evidence="1 7">Cell membrane</location>
        <topology evidence="1 7">Multi-pass membrane protein</topology>
    </subcellularLocation>
</comment>
<evidence type="ECO:0000313" key="10">
    <source>
        <dbReference type="Proteomes" id="UP000199233"/>
    </source>
</evidence>
<evidence type="ECO:0000256" key="5">
    <source>
        <dbReference type="ARBA" id="ARBA00022989"/>
    </source>
</evidence>
<reference evidence="9 10" key="1">
    <citation type="submission" date="2016-10" db="EMBL/GenBank/DDBJ databases">
        <authorList>
            <person name="de Groot N.N."/>
        </authorList>
    </citation>
    <scope>NUCLEOTIDE SEQUENCE [LARGE SCALE GENOMIC DNA]</scope>
    <source>
        <strain evidence="9 10">DSM 25927</strain>
    </source>
</reference>
<dbReference type="Proteomes" id="UP000199233">
    <property type="component" value="Unassembled WGS sequence"/>
</dbReference>
<evidence type="ECO:0000256" key="1">
    <source>
        <dbReference type="ARBA" id="ARBA00004651"/>
    </source>
</evidence>
<sequence>MLNLVLRRLLTGIPTLLLLLTLCFFLMRLAPGGPFDRERSLPPAVETALRAEYHLDESLWQQYRRYLGGIAQGDFGPSFQYEGYRVQELIAAGLPVSLQLGGAALLLALLAGGALAVLAVRKPGGPLDRALMSLTLLGICLPNYVVAPLLVLLFALTLGWLPAGGWQPGQWRDLVLPVAALALPQIAYIARILRSSLLETLAAPYIRAARARGLSESRVLLVHAIKPALLPLISYLGPAAAALLTGSVVIEQVFGIPGLGRYFVQAALNRDYTLVLGVVTLYGALVLLCNLLVDLAYGALDPRQRAA</sequence>
<feature type="transmembrane region" description="Helical" evidence="7">
    <location>
        <begin position="228"/>
        <end position="254"/>
    </location>
</feature>
<evidence type="ECO:0000256" key="6">
    <source>
        <dbReference type="ARBA" id="ARBA00023136"/>
    </source>
</evidence>
<dbReference type="Gene3D" id="1.10.3720.10">
    <property type="entry name" value="MetI-like"/>
    <property type="match status" value="1"/>
</dbReference>
<evidence type="ECO:0000256" key="3">
    <source>
        <dbReference type="ARBA" id="ARBA00022475"/>
    </source>
</evidence>
<dbReference type="PANTHER" id="PTHR43163">
    <property type="entry name" value="DIPEPTIDE TRANSPORT SYSTEM PERMEASE PROTEIN DPPB-RELATED"/>
    <property type="match status" value="1"/>
</dbReference>
<dbReference type="CDD" id="cd06261">
    <property type="entry name" value="TM_PBP2"/>
    <property type="match status" value="1"/>
</dbReference>
<feature type="transmembrane region" description="Helical" evidence="7">
    <location>
        <begin position="141"/>
        <end position="162"/>
    </location>
</feature>
<dbReference type="InterPro" id="IPR000515">
    <property type="entry name" value="MetI-like"/>
</dbReference>
<dbReference type="EMBL" id="FOFS01000015">
    <property type="protein sequence ID" value="SER07398.1"/>
    <property type="molecule type" value="Genomic_DNA"/>
</dbReference>
<proteinExistence type="inferred from homology"/>
<dbReference type="RefSeq" id="WP_093289041.1">
    <property type="nucleotide sequence ID" value="NZ_FOFS01000015.1"/>
</dbReference>
<gene>
    <name evidence="9" type="ORF">SAMN04488038_11554</name>
</gene>
<feature type="transmembrane region" description="Helical" evidence="7">
    <location>
        <begin position="98"/>
        <end position="120"/>
    </location>
</feature>
<evidence type="ECO:0000256" key="4">
    <source>
        <dbReference type="ARBA" id="ARBA00022692"/>
    </source>
</evidence>
<keyword evidence="5 7" id="KW-1133">Transmembrane helix</keyword>
<dbReference type="Pfam" id="PF00528">
    <property type="entry name" value="BPD_transp_1"/>
    <property type="match status" value="1"/>
</dbReference>
<dbReference type="PROSITE" id="PS50928">
    <property type="entry name" value="ABC_TM1"/>
    <property type="match status" value="1"/>
</dbReference>
<keyword evidence="4 7" id="KW-0812">Transmembrane</keyword>
<keyword evidence="10" id="KW-1185">Reference proteome</keyword>
<keyword evidence="2 7" id="KW-0813">Transport</keyword>
<dbReference type="AlphaFoldDB" id="A0A1H9L7W2"/>
<feature type="domain" description="ABC transmembrane type-1" evidence="8">
    <location>
        <begin position="94"/>
        <end position="297"/>
    </location>
</feature>
<dbReference type="STRING" id="489703.SAMN04488038_11554"/>
<evidence type="ECO:0000256" key="7">
    <source>
        <dbReference type="RuleBase" id="RU363032"/>
    </source>
</evidence>
<feature type="transmembrane region" description="Helical" evidence="7">
    <location>
        <begin position="174"/>
        <end position="193"/>
    </location>
</feature>
<dbReference type="PANTHER" id="PTHR43163:SF7">
    <property type="entry name" value="DIPEPTIDE-TRANSPORT INTEGRAL MEMBRANE PROTEIN ABC TRANSPORTER DPPB-RELATED"/>
    <property type="match status" value="1"/>
</dbReference>
<dbReference type="GO" id="GO:0055085">
    <property type="term" value="P:transmembrane transport"/>
    <property type="evidence" value="ECO:0007669"/>
    <property type="project" value="InterPro"/>
</dbReference>
<dbReference type="OrthoDB" id="9805855at2"/>
<protein>
    <submittedName>
        <fullName evidence="9">Oligopeptide transport system permease protein</fullName>
    </submittedName>
</protein>
<feature type="transmembrane region" description="Helical" evidence="7">
    <location>
        <begin position="274"/>
        <end position="297"/>
    </location>
</feature>
<keyword evidence="6 7" id="KW-0472">Membrane</keyword>
<organism evidence="9 10">
    <name type="scientific">Solimonas aquatica</name>
    <dbReference type="NCBI Taxonomy" id="489703"/>
    <lineage>
        <taxon>Bacteria</taxon>
        <taxon>Pseudomonadati</taxon>
        <taxon>Pseudomonadota</taxon>
        <taxon>Gammaproteobacteria</taxon>
        <taxon>Nevskiales</taxon>
        <taxon>Nevskiaceae</taxon>
        <taxon>Solimonas</taxon>
    </lineage>
</organism>
<dbReference type="SUPFAM" id="SSF161098">
    <property type="entry name" value="MetI-like"/>
    <property type="match status" value="1"/>
</dbReference>
<keyword evidence="3" id="KW-1003">Cell membrane</keyword>
<comment type="similarity">
    <text evidence="7">Belongs to the binding-protein-dependent transport system permease family.</text>
</comment>